<evidence type="ECO:0000256" key="4">
    <source>
        <dbReference type="ARBA" id="ARBA00023163"/>
    </source>
</evidence>
<gene>
    <name evidence="7" type="ORF">GCM10023311_09940</name>
</gene>
<organism evidence="7 8">
    <name type="scientific">Flaviramulus aquimarinus</name>
    <dbReference type="NCBI Taxonomy" id="1170456"/>
    <lineage>
        <taxon>Bacteria</taxon>
        <taxon>Pseudomonadati</taxon>
        <taxon>Bacteroidota</taxon>
        <taxon>Flavobacteriia</taxon>
        <taxon>Flavobacteriales</taxon>
        <taxon>Flavobacteriaceae</taxon>
        <taxon>Flaviramulus</taxon>
    </lineage>
</organism>
<dbReference type="InterPro" id="IPR013249">
    <property type="entry name" value="RNA_pol_sigma70_r4_t2"/>
</dbReference>
<protein>
    <submittedName>
        <fullName evidence="7">RNA polymerase sigma-70 factor</fullName>
    </submittedName>
</protein>
<evidence type="ECO:0000256" key="2">
    <source>
        <dbReference type="ARBA" id="ARBA00023015"/>
    </source>
</evidence>
<dbReference type="InterPro" id="IPR036388">
    <property type="entry name" value="WH-like_DNA-bd_sf"/>
</dbReference>
<dbReference type="NCBIfam" id="TIGR02937">
    <property type="entry name" value="sigma70-ECF"/>
    <property type="match status" value="1"/>
</dbReference>
<evidence type="ECO:0000256" key="3">
    <source>
        <dbReference type="ARBA" id="ARBA00023082"/>
    </source>
</evidence>
<dbReference type="EMBL" id="BAABJH010000001">
    <property type="protein sequence ID" value="GAA4888080.1"/>
    <property type="molecule type" value="Genomic_DNA"/>
</dbReference>
<keyword evidence="4" id="KW-0804">Transcription</keyword>
<reference evidence="8" key="1">
    <citation type="journal article" date="2019" name="Int. J. Syst. Evol. Microbiol.">
        <title>The Global Catalogue of Microorganisms (GCM) 10K type strain sequencing project: providing services to taxonomists for standard genome sequencing and annotation.</title>
        <authorList>
            <consortium name="The Broad Institute Genomics Platform"/>
            <consortium name="The Broad Institute Genome Sequencing Center for Infectious Disease"/>
            <person name="Wu L."/>
            <person name="Ma J."/>
        </authorList>
    </citation>
    <scope>NUCLEOTIDE SEQUENCE [LARGE SCALE GENOMIC DNA]</scope>
    <source>
        <strain evidence="8">JCM 18274</strain>
    </source>
</reference>
<keyword evidence="3" id="KW-0731">Sigma factor</keyword>
<name>A0ABP9EV61_9FLAO</name>
<dbReference type="PANTHER" id="PTHR43133:SF46">
    <property type="entry name" value="RNA POLYMERASE SIGMA-70 FACTOR ECF SUBFAMILY"/>
    <property type="match status" value="1"/>
</dbReference>
<dbReference type="InterPro" id="IPR039425">
    <property type="entry name" value="RNA_pol_sigma-70-like"/>
</dbReference>
<keyword evidence="2" id="KW-0805">Transcription regulation</keyword>
<feature type="domain" description="RNA polymerase sigma-70 region 2" evidence="5">
    <location>
        <begin position="26"/>
        <end position="92"/>
    </location>
</feature>
<accession>A0ABP9EV61</accession>
<keyword evidence="8" id="KW-1185">Reference proteome</keyword>
<dbReference type="RefSeq" id="WP_345272930.1">
    <property type="nucleotide sequence ID" value="NZ_BAABJH010000001.1"/>
</dbReference>
<proteinExistence type="inferred from homology"/>
<dbReference type="InterPro" id="IPR014327">
    <property type="entry name" value="RNA_pol_sigma70_bacteroid"/>
</dbReference>
<dbReference type="InterPro" id="IPR013325">
    <property type="entry name" value="RNA_pol_sigma_r2"/>
</dbReference>
<comment type="caution">
    <text evidence="7">The sequence shown here is derived from an EMBL/GenBank/DDBJ whole genome shotgun (WGS) entry which is preliminary data.</text>
</comment>
<dbReference type="Pfam" id="PF08281">
    <property type="entry name" value="Sigma70_r4_2"/>
    <property type="match status" value="1"/>
</dbReference>
<dbReference type="InterPro" id="IPR013324">
    <property type="entry name" value="RNA_pol_sigma_r3/r4-like"/>
</dbReference>
<evidence type="ECO:0000313" key="8">
    <source>
        <dbReference type="Proteomes" id="UP001500433"/>
    </source>
</evidence>
<dbReference type="SUPFAM" id="SSF88946">
    <property type="entry name" value="Sigma2 domain of RNA polymerase sigma factors"/>
    <property type="match status" value="1"/>
</dbReference>
<dbReference type="Pfam" id="PF04542">
    <property type="entry name" value="Sigma70_r2"/>
    <property type="match status" value="1"/>
</dbReference>
<evidence type="ECO:0000259" key="5">
    <source>
        <dbReference type="Pfam" id="PF04542"/>
    </source>
</evidence>
<dbReference type="NCBIfam" id="TIGR02985">
    <property type="entry name" value="Sig70_bacteroi1"/>
    <property type="match status" value="1"/>
</dbReference>
<dbReference type="Gene3D" id="1.10.10.10">
    <property type="entry name" value="Winged helix-like DNA-binding domain superfamily/Winged helix DNA-binding domain"/>
    <property type="match status" value="1"/>
</dbReference>
<dbReference type="InterPro" id="IPR014284">
    <property type="entry name" value="RNA_pol_sigma-70_dom"/>
</dbReference>
<dbReference type="SUPFAM" id="SSF88659">
    <property type="entry name" value="Sigma3 and sigma4 domains of RNA polymerase sigma factors"/>
    <property type="match status" value="1"/>
</dbReference>
<dbReference type="PANTHER" id="PTHR43133">
    <property type="entry name" value="RNA POLYMERASE ECF-TYPE SIGMA FACTO"/>
    <property type="match status" value="1"/>
</dbReference>
<evidence type="ECO:0000256" key="1">
    <source>
        <dbReference type="ARBA" id="ARBA00010641"/>
    </source>
</evidence>
<dbReference type="Proteomes" id="UP001500433">
    <property type="component" value="Unassembled WGS sequence"/>
</dbReference>
<dbReference type="InterPro" id="IPR007627">
    <property type="entry name" value="RNA_pol_sigma70_r2"/>
</dbReference>
<evidence type="ECO:0000313" key="7">
    <source>
        <dbReference type="EMBL" id="GAA4888080.1"/>
    </source>
</evidence>
<evidence type="ECO:0000259" key="6">
    <source>
        <dbReference type="Pfam" id="PF08281"/>
    </source>
</evidence>
<feature type="domain" description="RNA polymerase sigma factor 70 region 4 type 2" evidence="6">
    <location>
        <begin position="124"/>
        <end position="170"/>
    </location>
</feature>
<dbReference type="Gene3D" id="1.10.1740.10">
    <property type="match status" value="1"/>
</dbReference>
<comment type="similarity">
    <text evidence="1">Belongs to the sigma-70 factor family. ECF subfamily.</text>
</comment>
<sequence length="199" mass="23232">MSFSYIDNTDLVEHLKKGNESAYTYLVNSNYRLLFNYALSLTNDTAMAQDIVQEVFLYVWKNRKNLNKNLSLKNYLYKITYNKFINQYHKKRAVSTLERAYIEALNETIDDDNKELLERKASIIEEGITNLPNKCRETFLLSKKEGLTNIEIAEYLNISIKTVEGHITKAFSILRKTAKDKINNVLFLIFGHTNRIKSN</sequence>